<protein>
    <submittedName>
        <fullName evidence="1">Uncharacterized protein</fullName>
    </submittedName>
</protein>
<sequence length="69" mass="7661">MSAPAFPDPRADASAYLKEKKVLELFSDLGSKAVYAKPDDLNLFMANALRDLQDGNKSDFFSDKDVETM</sequence>
<accession>A0ABQ6M476</accession>
<evidence type="ECO:0000313" key="2">
    <source>
        <dbReference type="Proteomes" id="UP001165060"/>
    </source>
</evidence>
<keyword evidence="2" id="KW-1185">Reference proteome</keyword>
<evidence type="ECO:0000313" key="1">
    <source>
        <dbReference type="EMBL" id="GMI19157.1"/>
    </source>
</evidence>
<organism evidence="1 2">
    <name type="scientific">Tetraparma gracilis</name>
    <dbReference type="NCBI Taxonomy" id="2962635"/>
    <lineage>
        <taxon>Eukaryota</taxon>
        <taxon>Sar</taxon>
        <taxon>Stramenopiles</taxon>
        <taxon>Ochrophyta</taxon>
        <taxon>Bolidophyceae</taxon>
        <taxon>Parmales</taxon>
        <taxon>Triparmaceae</taxon>
        <taxon>Tetraparma</taxon>
    </lineage>
</organism>
<gene>
    <name evidence="1" type="ORF">TeGR_g7386</name>
</gene>
<dbReference type="InterPro" id="IPR049760">
    <property type="entry name" value="DD_EFCAB10"/>
</dbReference>
<feature type="non-terminal residue" evidence="1">
    <location>
        <position position="69"/>
    </location>
</feature>
<dbReference type="CDD" id="cd22976">
    <property type="entry name" value="DD_EFCAB10"/>
    <property type="match status" value="1"/>
</dbReference>
<proteinExistence type="predicted"/>
<name>A0ABQ6M476_9STRA</name>
<reference evidence="1 2" key="1">
    <citation type="journal article" date="2023" name="Commun. Biol.">
        <title>Genome analysis of Parmales, the sister group of diatoms, reveals the evolutionary specialization of diatoms from phago-mixotrophs to photoautotrophs.</title>
        <authorList>
            <person name="Ban H."/>
            <person name="Sato S."/>
            <person name="Yoshikawa S."/>
            <person name="Yamada K."/>
            <person name="Nakamura Y."/>
            <person name="Ichinomiya M."/>
            <person name="Sato N."/>
            <person name="Blanc-Mathieu R."/>
            <person name="Endo H."/>
            <person name="Kuwata A."/>
            <person name="Ogata H."/>
        </authorList>
    </citation>
    <scope>NUCLEOTIDE SEQUENCE [LARGE SCALE GENOMIC DNA]</scope>
</reference>
<dbReference type="EMBL" id="BRYB01004988">
    <property type="protein sequence ID" value="GMI19157.1"/>
    <property type="molecule type" value="Genomic_DNA"/>
</dbReference>
<comment type="caution">
    <text evidence="1">The sequence shown here is derived from an EMBL/GenBank/DDBJ whole genome shotgun (WGS) entry which is preliminary data.</text>
</comment>
<dbReference type="Proteomes" id="UP001165060">
    <property type="component" value="Unassembled WGS sequence"/>
</dbReference>